<dbReference type="PRINTS" id="PR00187">
    <property type="entry name" value="HAEMOCYANIN"/>
</dbReference>
<keyword evidence="5" id="KW-1015">Disulfide bond</keyword>
<sequence length="731" mass="83781">MVIPVNVRRARQDMTASASQRIQALHLLERIGESLVVYKGDGNIRFEVPEEIISEPLRGLTPSIGLRAPSDTVVINVKQIQWPNLNDVIDACPRGGFFTVFVPKHRRGAERLYGLLMASPSFEDFLSLAAYARERVNENLYLYAISRALVNRADTKGFTLPPIYESFPDKFVDASDIKVAQTMEKMMAGRDDDKPMMDRDPIVIESNATGNGLDPEHRLRYFTEDIGINSHHWHWHLVFPLDGQPKKDRGGEMFYYMHSQIVARYDAERLSNNLARVERLVSFDDPVTLAYFPKLTNENSSQQWSSRPSGLTFRDINLPDMDLVFDRKDLELWRDRILEAIHRGFVTDRNERRINLNVENGQDRGIDVLGDIIEASHSPNPALYGDFHNLGHALIAFIHDPDRRHLTNPGVIGDPVTAMRDPIFYRWHKFVDYMFQEYKTRLTPYTQEELSFPGITLTGISVQTPGQQPNNLFTGWESKDVDLTRGLDFMRNRPVFARFRHLANRTFQYEITVNNANRAAVQATFRIFMAPKFNEIGERFTFNEQRLLMIEMDKFQIRLNTGVNVVARQSTESSVTIPFERTFRTLENTAEQNQNPNRFGFCGCGWPQHMLIPRGQRTGMTFELFVMATNWENDKVDNEAPVSAQQGNCKSSISYCGLQDRKFPDKRAMGFPFDRNPRNQSMNSLASFLTTNMAVRDIQITFTDTLFNSPRMMPTMPTNPPATTGSISFGP</sequence>
<dbReference type="SUPFAM" id="SSF48056">
    <property type="entry name" value="Di-copper centre-containing domain"/>
    <property type="match status" value="1"/>
</dbReference>
<protein>
    <submittedName>
        <fullName evidence="8">Prophenoloxidase</fullName>
    </submittedName>
</protein>
<dbReference type="Pfam" id="PF00372">
    <property type="entry name" value="Hemocyanin_M"/>
    <property type="match status" value="1"/>
</dbReference>
<dbReference type="AlphaFoldDB" id="A0A0P1KKN0"/>
<dbReference type="GO" id="GO:0046872">
    <property type="term" value="F:metal ion binding"/>
    <property type="evidence" value="ECO:0007669"/>
    <property type="project" value="UniProtKB-KW"/>
</dbReference>
<feature type="domain" description="Tyrosinase copper-binding" evidence="7">
    <location>
        <begin position="421"/>
        <end position="432"/>
    </location>
</feature>
<dbReference type="InterPro" id="IPR005203">
    <property type="entry name" value="Hemocyanin_C"/>
</dbReference>
<name>A0A0P1KKN0_9CRUS</name>
<dbReference type="EMBL" id="LN897304">
    <property type="protein sequence ID" value="CUS19247.1"/>
    <property type="molecule type" value="Genomic_DNA"/>
</dbReference>
<dbReference type="InterPro" id="IPR008922">
    <property type="entry name" value="Di-copper_centre_dom_sf"/>
</dbReference>
<dbReference type="PANTHER" id="PTHR11511">
    <property type="entry name" value="LARVAL STORAGE PROTEIN/PHENOLOXIDASE"/>
    <property type="match status" value="1"/>
</dbReference>
<evidence type="ECO:0000256" key="4">
    <source>
        <dbReference type="ARBA" id="ARBA00023008"/>
    </source>
</evidence>
<dbReference type="InterPro" id="IPR014756">
    <property type="entry name" value="Ig_E-set"/>
</dbReference>
<comment type="subcellular location">
    <subcellularLocation>
        <location evidence="1">Secreted</location>
    </subcellularLocation>
</comment>
<evidence type="ECO:0000256" key="3">
    <source>
        <dbReference type="ARBA" id="ARBA00022723"/>
    </source>
</evidence>
<reference evidence="8" key="1">
    <citation type="submission" date="2015-10" db="EMBL/GenBank/DDBJ databases">
        <title>Characterisation of hemocyanin of the fish louse Argulus (Branchiura).</title>
        <authorList>
            <person name="Pinnow P."/>
            <person name="Fabrizius A."/>
            <person name="Pick C."/>
            <person name="Burmester T."/>
        </authorList>
    </citation>
    <scope>NUCLEOTIDE SEQUENCE</scope>
    <source>
        <tissue evidence="8">Whole organism</tissue>
    </source>
</reference>
<dbReference type="Gene3D" id="1.10.1280.10">
    <property type="entry name" value="Di-copper center containing domain from catechol oxidase"/>
    <property type="match status" value="1"/>
</dbReference>
<dbReference type="FunFam" id="2.60.40.1520:FF:000001">
    <property type="entry name" value="Hemocyanin subunit 2"/>
    <property type="match status" value="1"/>
</dbReference>
<dbReference type="PANTHER" id="PTHR11511:SF4">
    <property type="entry name" value="PHENOLOXIDASE 2-RELATED"/>
    <property type="match status" value="1"/>
</dbReference>
<dbReference type="Gene3D" id="1.20.1370.10">
    <property type="entry name" value="Hemocyanin, N-terminal domain"/>
    <property type="match status" value="1"/>
</dbReference>
<dbReference type="InterPro" id="IPR005204">
    <property type="entry name" value="Hemocyanin_N"/>
</dbReference>
<gene>
    <name evidence="8" type="primary">PPO</name>
</gene>
<evidence type="ECO:0000256" key="5">
    <source>
        <dbReference type="ARBA" id="ARBA00023157"/>
    </source>
</evidence>
<evidence type="ECO:0000256" key="6">
    <source>
        <dbReference type="SAM" id="MobiDB-lite"/>
    </source>
</evidence>
<dbReference type="InterPro" id="IPR000896">
    <property type="entry name" value="Hemocyanin/hexamerin_mid_dom"/>
</dbReference>
<dbReference type="Pfam" id="PF03722">
    <property type="entry name" value="Hemocyanin_N"/>
    <property type="match status" value="1"/>
</dbReference>
<evidence type="ECO:0000256" key="2">
    <source>
        <dbReference type="ARBA" id="ARBA00022525"/>
    </source>
</evidence>
<feature type="compositionally biased region" description="Low complexity" evidence="6">
    <location>
        <begin position="712"/>
        <end position="724"/>
    </location>
</feature>
<dbReference type="GO" id="GO:0016491">
    <property type="term" value="F:oxidoreductase activity"/>
    <property type="evidence" value="ECO:0007669"/>
    <property type="project" value="InterPro"/>
</dbReference>
<dbReference type="SUPFAM" id="SSF48050">
    <property type="entry name" value="Hemocyanin, N-terminal domain"/>
    <property type="match status" value="1"/>
</dbReference>
<dbReference type="SUPFAM" id="SSF81296">
    <property type="entry name" value="E set domains"/>
    <property type="match status" value="1"/>
</dbReference>
<organism evidence="8">
    <name type="scientific">Argulus foliaceus</name>
    <dbReference type="NCBI Taxonomy" id="509924"/>
    <lineage>
        <taxon>Eukaryota</taxon>
        <taxon>Metazoa</taxon>
        <taxon>Ecdysozoa</taxon>
        <taxon>Arthropoda</taxon>
        <taxon>Crustacea</taxon>
        <taxon>Oligostraca</taxon>
        <taxon>Ichthyostraca</taxon>
        <taxon>Branchiura</taxon>
        <taxon>Arguloida</taxon>
        <taxon>Argulidae</taxon>
        <taxon>Argulus</taxon>
    </lineage>
</organism>
<keyword evidence="4" id="KW-0186">Copper</keyword>
<dbReference type="Gene3D" id="2.60.40.1520">
    <property type="entry name" value="Hemocyanin, C-terminal domain"/>
    <property type="match status" value="1"/>
</dbReference>
<keyword evidence="3" id="KW-0479">Metal-binding</keyword>
<accession>A0A0P1KKN0</accession>
<evidence type="ECO:0000259" key="7">
    <source>
        <dbReference type="PROSITE" id="PS00498"/>
    </source>
</evidence>
<dbReference type="PROSITE" id="PS00209">
    <property type="entry name" value="HEMOCYANIN_1"/>
    <property type="match status" value="1"/>
</dbReference>
<feature type="region of interest" description="Disordered" evidence="6">
    <location>
        <begin position="711"/>
        <end position="731"/>
    </location>
</feature>
<keyword evidence="2" id="KW-0964">Secreted</keyword>
<dbReference type="InterPro" id="IPR036697">
    <property type="entry name" value="Hemocyanin_N_sf"/>
</dbReference>
<dbReference type="PROSITE" id="PS00498">
    <property type="entry name" value="TYROSINASE_2"/>
    <property type="match status" value="1"/>
</dbReference>
<dbReference type="Pfam" id="PF03723">
    <property type="entry name" value="Hemocyanin_C"/>
    <property type="match status" value="1"/>
</dbReference>
<dbReference type="InterPro" id="IPR037020">
    <property type="entry name" value="Hemocyanin_C_sf"/>
</dbReference>
<dbReference type="InterPro" id="IPR013788">
    <property type="entry name" value="Hemocyanin/hexamerin"/>
</dbReference>
<dbReference type="GO" id="GO:0005576">
    <property type="term" value="C:extracellular region"/>
    <property type="evidence" value="ECO:0007669"/>
    <property type="project" value="UniProtKB-SubCell"/>
</dbReference>
<dbReference type="InterPro" id="IPR002227">
    <property type="entry name" value="Tyrosinase_Cu-bd"/>
</dbReference>
<evidence type="ECO:0000256" key="1">
    <source>
        <dbReference type="ARBA" id="ARBA00004613"/>
    </source>
</evidence>
<proteinExistence type="predicted"/>
<dbReference type="PROSITE" id="PS00210">
    <property type="entry name" value="HEMOCYANIN_2"/>
    <property type="match status" value="1"/>
</dbReference>
<evidence type="ECO:0000313" key="8">
    <source>
        <dbReference type="EMBL" id="CUS19247.1"/>
    </source>
</evidence>